<comment type="caution">
    <text evidence="1">The sequence shown here is derived from an EMBL/GenBank/DDBJ whole genome shotgun (WGS) entry which is preliminary data.</text>
</comment>
<sequence length="190" mass="21846">MKVFSRMQKPRKVIVIVNGYPLSGKDTFTDLAGELFANFGWGAYAMSSIDFIKKITKDAGISEEPKTPEKRALWAELKAAFEKYDRFSSRQTMQRMEHQMFQSPREKQIGFIHVREPEAIAFMKTIAPCEFVTVLVDRPDAERVMSNAADRDVENYPYDYVINNKFDLAALKSTTQNFVQEIIANNGERQ</sequence>
<dbReference type="InterPro" id="IPR027417">
    <property type="entry name" value="P-loop_NTPase"/>
</dbReference>
<evidence type="ECO:0000313" key="2">
    <source>
        <dbReference type="Proteomes" id="UP000295507"/>
    </source>
</evidence>
<dbReference type="RefSeq" id="WP_132552825.1">
    <property type="nucleotide sequence ID" value="NZ_SMBK01000013.1"/>
</dbReference>
<organism evidence="1 2">
    <name type="scientific">Rhizobium azibense</name>
    <dbReference type="NCBI Taxonomy" id="1136135"/>
    <lineage>
        <taxon>Bacteria</taxon>
        <taxon>Pseudomonadati</taxon>
        <taxon>Pseudomonadota</taxon>
        <taxon>Alphaproteobacteria</taxon>
        <taxon>Hyphomicrobiales</taxon>
        <taxon>Rhizobiaceae</taxon>
        <taxon>Rhizobium/Agrobacterium group</taxon>
        <taxon>Rhizobium</taxon>
    </lineage>
</organism>
<proteinExistence type="predicted"/>
<dbReference type="Proteomes" id="UP000295507">
    <property type="component" value="Unassembled WGS sequence"/>
</dbReference>
<dbReference type="Gene3D" id="3.40.50.300">
    <property type="entry name" value="P-loop containing nucleotide triphosphate hydrolases"/>
    <property type="match status" value="1"/>
</dbReference>
<dbReference type="EMBL" id="SMBK01000013">
    <property type="protein sequence ID" value="TCU34049.1"/>
    <property type="molecule type" value="Genomic_DNA"/>
</dbReference>
<accession>A0A4R3RI49</accession>
<evidence type="ECO:0000313" key="1">
    <source>
        <dbReference type="EMBL" id="TCU34049.1"/>
    </source>
</evidence>
<name>A0A4R3RI49_9HYPH</name>
<gene>
    <name evidence="1" type="ORF">EV129_11332</name>
</gene>
<reference evidence="1 2" key="1">
    <citation type="submission" date="2019-03" db="EMBL/GenBank/DDBJ databases">
        <title>Genomic Encyclopedia of Type Strains, Phase IV (KMG-V): Genome sequencing to study the core and pangenomes of soil and plant-associated prokaryotes.</title>
        <authorList>
            <person name="Whitman W."/>
        </authorList>
    </citation>
    <scope>NUCLEOTIDE SEQUENCE [LARGE SCALE GENOMIC DNA]</scope>
    <source>
        <strain evidence="1 2">IE4868</strain>
    </source>
</reference>
<dbReference type="AlphaFoldDB" id="A0A4R3RI49"/>
<protein>
    <submittedName>
        <fullName evidence="1">Uncharacterized protein</fullName>
    </submittedName>
</protein>